<accession>A0A0C3CXE6</accession>
<reference evidence="3" key="2">
    <citation type="submission" date="2015-01" db="EMBL/GenBank/DDBJ databases">
        <title>Evolutionary Origins and Diversification of the Mycorrhizal Mutualists.</title>
        <authorList>
            <consortium name="DOE Joint Genome Institute"/>
            <consortium name="Mycorrhizal Genomics Consortium"/>
            <person name="Kohler A."/>
            <person name="Kuo A."/>
            <person name="Nagy L.G."/>
            <person name="Floudas D."/>
            <person name="Copeland A."/>
            <person name="Barry K.W."/>
            <person name="Cichocki N."/>
            <person name="Veneault-Fourrey C."/>
            <person name="LaButti K."/>
            <person name="Lindquist E.A."/>
            <person name="Lipzen A."/>
            <person name="Lundell T."/>
            <person name="Morin E."/>
            <person name="Murat C."/>
            <person name="Riley R."/>
            <person name="Ohm R."/>
            <person name="Sun H."/>
            <person name="Tunlid A."/>
            <person name="Henrissat B."/>
            <person name="Grigoriev I.V."/>
            <person name="Hibbett D.S."/>
            <person name="Martin F."/>
        </authorList>
    </citation>
    <scope>NUCLEOTIDE SEQUENCE [LARGE SCALE GENOMIC DNA]</scope>
    <source>
        <strain evidence="3">h7</strain>
    </source>
</reference>
<protein>
    <submittedName>
        <fullName evidence="2">Uncharacterized protein</fullName>
    </submittedName>
</protein>
<keyword evidence="3" id="KW-1185">Reference proteome</keyword>
<dbReference type="AlphaFoldDB" id="A0A0C3CXE6"/>
<dbReference type="HOGENOM" id="CLU_1315536_0_0_1"/>
<reference evidence="2 3" key="1">
    <citation type="submission" date="2014-04" db="EMBL/GenBank/DDBJ databases">
        <authorList>
            <consortium name="DOE Joint Genome Institute"/>
            <person name="Kuo A."/>
            <person name="Gay G."/>
            <person name="Dore J."/>
            <person name="Kohler A."/>
            <person name="Nagy L.G."/>
            <person name="Floudas D."/>
            <person name="Copeland A."/>
            <person name="Barry K.W."/>
            <person name="Cichocki N."/>
            <person name="Veneault-Fourrey C."/>
            <person name="LaButti K."/>
            <person name="Lindquist E.A."/>
            <person name="Lipzen A."/>
            <person name="Lundell T."/>
            <person name="Morin E."/>
            <person name="Murat C."/>
            <person name="Sun H."/>
            <person name="Tunlid A."/>
            <person name="Henrissat B."/>
            <person name="Grigoriev I.V."/>
            <person name="Hibbett D.S."/>
            <person name="Martin F."/>
            <person name="Nordberg H.P."/>
            <person name="Cantor M.N."/>
            <person name="Hua S.X."/>
        </authorList>
    </citation>
    <scope>NUCLEOTIDE SEQUENCE [LARGE SCALE GENOMIC DNA]</scope>
    <source>
        <strain evidence="3">h7</strain>
    </source>
</reference>
<evidence type="ECO:0000256" key="1">
    <source>
        <dbReference type="SAM" id="MobiDB-lite"/>
    </source>
</evidence>
<organism evidence="2 3">
    <name type="scientific">Hebeloma cylindrosporum</name>
    <dbReference type="NCBI Taxonomy" id="76867"/>
    <lineage>
        <taxon>Eukaryota</taxon>
        <taxon>Fungi</taxon>
        <taxon>Dikarya</taxon>
        <taxon>Basidiomycota</taxon>
        <taxon>Agaricomycotina</taxon>
        <taxon>Agaricomycetes</taxon>
        <taxon>Agaricomycetidae</taxon>
        <taxon>Agaricales</taxon>
        <taxon>Agaricineae</taxon>
        <taxon>Hymenogastraceae</taxon>
        <taxon>Hebeloma</taxon>
    </lineage>
</organism>
<gene>
    <name evidence="2" type="ORF">M413DRAFT_22987</name>
</gene>
<dbReference type="EMBL" id="KN831769">
    <property type="protein sequence ID" value="KIM48506.1"/>
    <property type="molecule type" value="Genomic_DNA"/>
</dbReference>
<feature type="region of interest" description="Disordered" evidence="1">
    <location>
        <begin position="1"/>
        <end position="28"/>
    </location>
</feature>
<name>A0A0C3CXE6_HEBCY</name>
<evidence type="ECO:0000313" key="3">
    <source>
        <dbReference type="Proteomes" id="UP000053424"/>
    </source>
</evidence>
<evidence type="ECO:0000313" key="2">
    <source>
        <dbReference type="EMBL" id="KIM48506.1"/>
    </source>
</evidence>
<sequence length="209" mass="22238">MQEKPQKVTASIPGPVPSTGKVSPPFSGSPEYCKMAPVTLEDKATKLSSISRKLSFGTMEEALGSPILAAAADLQNDNHKPSEKATYMAESVAGAFDAKLSPSIAQVYSITLNVLLTFLLYSIDKGKQKAPSFSQASDIEDVLSNASINPSEEALPGPPVLTTSIAVGTIHPQIDAVPQSVEDGTDEVDFLQSEEYRMTLKTKSSGRFM</sequence>
<dbReference type="Proteomes" id="UP000053424">
    <property type="component" value="Unassembled WGS sequence"/>
</dbReference>
<proteinExistence type="predicted"/>